<protein>
    <recommendedName>
        <fullName evidence="4">DUF3179 domain-containing protein</fullName>
    </recommendedName>
</protein>
<comment type="caution">
    <text evidence="2">The sequence shown here is derived from an EMBL/GenBank/DDBJ whole genome shotgun (WGS) entry which is preliminary data.</text>
</comment>
<dbReference type="OrthoDB" id="5844941at2"/>
<dbReference type="Pfam" id="PF11376">
    <property type="entry name" value="DUF3179"/>
    <property type="match status" value="1"/>
</dbReference>
<keyword evidence="1" id="KW-1133">Transmembrane helix</keyword>
<evidence type="ECO:0000256" key="1">
    <source>
        <dbReference type="SAM" id="Phobius"/>
    </source>
</evidence>
<dbReference type="Proteomes" id="UP000023775">
    <property type="component" value="Unassembled WGS sequence"/>
</dbReference>
<feature type="transmembrane region" description="Helical" evidence="1">
    <location>
        <begin position="77"/>
        <end position="99"/>
    </location>
</feature>
<sequence length="409" mass="46486">MNTIVESIGLILFLLCNGVALFASGLLFKELADISQWVIQSERNKTMHVWYYRHRYSALTLIALFLSWVIYIAEPEVMPLSVLLLLSGTIILFYYSGYINPHVMMRARMKDGMFVSVDAARRYYADDESVIVLEVNGEARAHSDKDLLRPHVAGAGPIGGENVVMTYCGLSNLGVAYTPELNGVALDLAPMNQLENNLVMWDKNSGEPIQQLWGQRECDINSANSDAKMREWPTFRMPFEKFALAYPNGEVFINDYLAKETRVSFWKNPVLAVYDFIMDFIFTTAIKHQSSKDSPTFPTIKHKDDRLANKTHVWGLAVADDYVAYTEDFVRQHGNLINTSIGGRAVVICYDKDYQSLVAFYNDTGHAIEHVDFFGVTADAKLPRVESMKAGIYWMIWANFYPTTDLNRR</sequence>
<dbReference type="InterPro" id="IPR021516">
    <property type="entry name" value="DUF3179"/>
</dbReference>
<evidence type="ECO:0000313" key="3">
    <source>
        <dbReference type="Proteomes" id="UP000023775"/>
    </source>
</evidence>
<dbReference type="AlphaFoldDB" id="N9VPB5"/>
<keyword evidence="1" id="KW-0472">Membrane</keyword>
<name>N9VPB5_9GAMM</name>
<gene>
    <name evidence="2" type="ORF">G114_02624</name>
</gene>
<proteinExistence type="predicted"/>
<dbReference type="eggNOG" id="ENOG5033PI6">
    <property type="taxonomic scope" value="Bacteria"/>
</dbReference>
<reference evidence="2 3" key="1">
    <citation type="journal article" date="2013" name="Genome Announc.">
        <title>Draft Genome Sequence of the Aeromonas diversa Type Strain.</title>
        <authorList>
            <person name="Farfan M."/>
            <person name="Spataro N."/>
            <person name="Sanglas A."/>
            <person name="Albarral V."/>
            <person name="Loren J.G."/>
            <person name="Bosch E."/>
            <person name="Fuste M.C."/>
        </authorList>
    </citation>
    <scope>NUCLEOTIDE SEQUENCE [LARGE SCALE GENOMIC DNA]</scope>
    <source>
        <strain evidence="2 3">2478-85</strain>
    </source>
</reference>
<accession>N9VPB5</accession>
<dbReference type="PATRIC" id="fig|1268237.3.peg.514"/>
<evidence type="ECO:0008006" key="4">
    <source>
        <dbReference type="Google" id="ProtNLM"/>
    </source>
</evidence>
<dbReference type="EMBL" id="APVG01000004">
    <property type="protein sequence ID" value="ENY73408.1"/>
    <property type="molecule type" value="Genomic_DNA"/>
</dbReference>
<keyword evidence="3" id="KW-1185">Reference proteome</keyword>
<evidence type="ECO:0000313" key="2">
    <source>
        <dbReference type="EMBL" id="ENY73408.1"/>
    </source>
</evidence>
<feature type="transmembrane region" description="Helical" evidence="1">
    <location>
        <begin position="6"/>
        <end position="28"/>
    </location>
</feature>
<keyword evidence="1" id="KW-0812">Transmembrane</keyword>
<dbReference type="RefSeq" id="WP_005347399.1">
    <property type="nucleotide sequence ID" value="NZ_APVG01000004.1"/>
</dbReference>
<organism evidence="2 3">
    <name type="scientific">Aeromonas diversa CDC 2478-85</name>
    <dbReference type="NCBI Taxonomy" id="1268237"/>
    <lineage>
        <taxon>Bacteria</taxon>
        <taxon>Pseudomonadati</taxon>
        <taxon>Pseudomonadota</taxon>
        <taxon>Gammaproteobacteria</taxon>
        <taxon>Aeromonadales</taxon>
        <taxon>Aeromonadaceae</taxon>
        <taxon>Aeromonas</taxon>
    </lineage>
</organism>
<feature type="transmembrane region" description="Helical" evidence="1">
    <location>
        <begin position="49"/>
        <end position="71"/>
    </location>
</feature>